<feature type="domain" description="LPS-assembly protein LptD central" evidence="4">
    <location>
        <begin position="189"/>
        <end position="273"/>
    </location>
</feature>
<feature type="domain" description="LptD C-terminal" evidence="3">
    <location>
        <begin position="290"/>
        <end position="648"/>
    </location>
</feature>
<keyword evidence="1 2" id="KW-0998">Cell outer membrane</keyword>
<dbReference type="GO" id="GO:0015920">
    <property type="term" value="P:lipopolysaccharide transport"/>
    <property type="evidence" value="ECO:0007669"/>
    <property type="project" value="InterPro"/>
</dbReference>
<proteinExistence type="inferred from homology"/>
<comment type="function">
    <text evidence="2">Together with LptE, is involved in the assembly of lipopolysaccharide (LPS) at the surface of the outer membrane.</text>
</comment>
<dbReference type="GO" id="GO:0043165">
    <property type="term" value="P:Gram-negative-bacterium-type cell outer membrane assembly"/>
    <property type="evidence" value="ECO:0007669"/>
    <property type="project" value="UniProtKB-UniRule"/>
</dbReference>
<dbReference type="OrthoDB" id="9760225at2"/>
<evidence type="ECO:0000313" key="5">
    <source>
        <dbReference type="EMBL" id="OBS10142.1"/>
    </source>
</evidence>
<dbReference type="InterPro" id="IPR050218">
    <property type="entry name" value="LptD"/>
</dbReference>
<dbReference type="InterPro" id="IPR020889">
    <property type="entry name" value="LipoPS_assembly_LptD"/>
</dbReference>
<evidence type="ECO:0000313" key="6">
    <source>
        <dbReference type="Proteomes" id="UP000029273"/>
    </source>
</evidence>
<dbReference type="Proteomes" id="UP000029273">
    <property type="component" value="Unassembled WGS sequence"/>
</dbReference>
<dbReference type="RefSeq" id="WP_082954472.1">
    <property type="nucleotide sequence ID" value="NZ_JQSG02000002.1"/>
</dbReference>
<keyword evidence="2" id="KW-0472">Membrane</keyword>
<comment type="caution">
    <text evidence="5">The sequence shown here is derived from an EMBL/GenBank/DDBJ whole genome shotgun (WGS) entry which is preliminary data.</text>
</comment>
<keyword evidence="2" id="KW-0732">Signal</keyword>
<comment type="caution">
    <text evidence="2">Lacks conserved residue(s) required for the propagation of feature annotation.</text>
</comment>
<dbReference type="InterPro" id="IPR045659">
    <property type="entry name" value="LptD_2"/>
</dbReference>
<evidence type="ECO:0000256" key="1">
    <source>
        <dbReference type="ARBA" id="ARBA00023237"/>
    </source>
</evidence>
<dbReference type="STRING" id="160660.BJI67_04355"/>
<evidence type="ECO:0000259" key="3">
    <source>
        <dbReference type="Pfam" id="PF04453"/>
    </source>
</evidence>
<feature type="signal peptide" evidence="2">
    <location>
        <begin position="1"/>
        <end position="23"/>
    </location>
</feature>
<dbReference type="PANTHER" id="PTHR30189">
    <property type="entry name" value="LPS-ASSEMBLY PROTEIN"/>
    <property type="match status" value="1"/>
</dbReference>
<dbReference type="AlphaFoldDB" id="A0A1A6C6F3"/>
<dbReference type="InterPro" id="IPR007543">
    <property type="entry name" value="LptD_C"/>
</dbReference>
<evidence type="ECO:0000259" key="4">
    <source>
        <dbReference type="Pfam" id="PF19838"/>
    </source>
</evidence>
<dbReference type="EMBL" id="JQSG02000002">
    <property type="protein sequence ID" value="OBS10142.1"/>
    <property type="molecule type" value="Genomic_DNA"/>
</dbReference>
<feature type="chain" id="PRO_5009002885" description="LPS-assembly protein LptD" evidence="2">
    <location>
        <begin position="24"/>
        <end position="729"/>
    </location>
</feature>
<comment type="subcellular location">
    <subcellularLocation>
        <location evidence="2">Cell outer membrane</location>
    </subcellularLocation>
</comment>
<name>A0A1A6C6F3_9GAMM</name>
<dbReference type="GO" id="GO:0009279">
    <property type="term" value="C:cell outer membrane"/>
    <property type="evidence" value="ECO:0007669"/>
    <property type="project" value="UniProtKB-SubCell"/>
</dbReference>
<dbReference type="Pfam" id="PF19838">
    <property type="entry name" value="LptD_2"/>
    <property type="match status" value="1"/>
</dbReference>
<organism evidence="5 6">
    <name type="scientific">Acidihalobacter prosperus</name>
    <dbReference type="NCBI Taxonomy" id="160660"/>
    <lineage>
        <taxon>Bacteria</taxon>
        <taxon>Pseudomonadati</taxon>
        <taxon>Pseudomonadota</taxon>
        <taxon>Gammaproteobacteria</taxon>
        <taxon>Chromatiales</taxon>
        <taxon>Ectothiorhodospiraceae</taxon>
        <taxon>Acidihalobacter</taxon>
    </lineage>
</organism>
<dbReference type="HAMAP" id="MF_01411">
    <property type="entry name" value="LPS_assembly_LptD"/>
    <property type="match status" value="1"/>
</dbReference>
<accession>A0A1A6C6F3</accession>
<gene>
    <name evidence="2" type="primary">lptD</name>
    <name evidence="5" type="ORF">Thpro_021192</name>
</gene>
<dbReference type="GO" id="GO:1990351">
    <property type="term" value="C:transporter complex"/>
    <property type="evidence" value="ECO:0007669"/>
    <property type="project" value="TreeGrafter"/>
</dbReference>
<reference evidence="5 6" key="1">
    <citation type="journal article" date="2014" name="Genome Announc.">
        <title>Draft Genome Sequence of the Iron-Oxidizing, Acidophilic, and Halotolerant 'Thiobacillus prosperus' Type Strain DSM 5130.</title>
        <authorList>
            <person name="Ossandon F.J."/>
            <person name="Cardenas J.P."/>
            <person name="Corbett M."/>
            <person name="Quatrini R."/>
            <person name="Holmes D.S."/>
            <person name="Watkin E."/>
        </authorList>
    </citation>
    <scope>NUCLEOTIDE SEQUENCE [LARGE SCALE GENOMIC DNA]</scope>
    <source>
        <strain evidence="5 6">DSM 5130</strain>
    </source>
</reference>
<comment type="subunit">
    <text evidence="2">Component of the lipopolysaccharide transport and assembly complex. Interacts with LptE and LptA.</text>
</comment>
<comment type="similarity">
    <text evidence="2">Belongs to the LptD family.</text>
</comment>
<evidence type="ECO:0000256" key="2">
    <source>
        <dbReference type="HAMAP-Rule" id="MF_01411"/>
    </source>
</evidence>
<dbReference type="Pfam" id="PF04453">
    <property type="entry name" value="LptD"/>
    <property type="match status" value="1"/>
</dbReference>
<dbReference type="PANTHER" id="PTHR30189:SF1">
    <property type="entry name" value="LPS-ASSEMBLY PROTEIN LPTD"/>
    <property type="match status" value="1"/>
</dbReference>
<protein>
    <recommendedName>
        <fullName evidence="2">LPS-assembly protein LptD</fullName>
    </recommendedName>
</protein>
<sequence precursor="true">MRLARFAGIALAAVSLHAPAAHAAGGEIGEWALCPIEPRTPVPRYGDHLVHIHADRAFLNPRGVSRLEGRVQLTRGDQTLLSDAIDFDNATQLAISPGPLTLETPDLKINGQHGRYNFGGQTGTLDLARYHLYPAHAHGEASRIRRLGPDRTALSQATYSTCPIGHRAWQLSASDVHLDQHDDIGTARNVLIRFKGVPILYTPYLSFPLSNRRKSGLLPPVIGQTTNAGFQYQQPIYWNIAPQADATLTPEIFSSRGFGLGTQLRYLGTRSYSELNTNYLPHDRLYGGARYLFSFRQHANPTDDLSTYVDYNRVSDPNYFNDLGTTLRNVDTTFLGQGAGMSYYGGDWSLSAMGQQYQVLDPALPASAAPYAILPQVDFNARIPTPGDRLRLSLRSQWSRFERPGSVTGNRLDLMPTARLPLSGAAWFLTPAVSYRYTAYQLQNQLPGDPAAPSRSLPIASLDGGLYFERSAGAHTLQTLEPRLFYLYVPYRNQQALPVFDTTAFPLTFSQMFADNRFVGPDRVSNANQLTAALTTRFINTDTGRELMSASLGQIFYFQPQLVTLPGQPVDTARRSDYVSQLNVAIARNWWANAGINLNPTTHVVDTATFNAQYRVSQDQLINLGYQFYRQQYDQASVSLAWPITQRWQIATSLSYSPQAKRLLQAFAGIQYDTCCWAFRLLAQRYLTTLNGSYNEGISFELVLKGLGNLGTPIGTYLQRTIPDYVPPA</sequence>
<keyword evidence="6" id="KW-1185">Reference proteome</keyword>